<keyword evidence="2" id="KW-1185">Reference proteome</keyword>
<dbReference type="Pfam" id="PF10910">
    <property type="entry name" value="Phage_gene29"/>
    <property type="match status" value="1"/>
</dbReference>
<dbReference type="GeneID" id="64871348"/>
<name>A0A482JHJ6_9CAUD</name>
<reference evidence="1 2" key="1">
    <citation type="submission" date="2019-02" db="EMBL/GenBank/DDBJ databases">
        <authorList>
            <person name="Borges K.M."/>
            <person name="Daniels K.G."/>
            <person name="Guerrette L.R."/>
            <person name="Hannigan S.R."/>
            <person name="Hodsdon B.M."/>
            <person name="Krystek B.N."/>
            <person name="Paluszek M.C."/>
            <person name="Pettit J.E."/>
            <person name="Riccardi S.G."/>
            <person name="Rossignol A."/>
            <person name="Verrell S.C."/>
            <person name="Divens A.M."/>
            <person name="Garlena R.A."/>
            <person name="Russell D.A."/>
            <person name="Pope W.H."/>
            <person name="Jacobs-Sera D."/>
            <person name="Hatfull G.F."/>
        </authorList>
    </citation>
    <scope>NUCLEOTIDE SEQUENCE [LARGE SCALE GENOMIC DNA]</scope>
</reference>
<dbReference type="KEGG" id="vg:64871348"/>
<organism evidence="1 2">
    <name type="scientific">Mycobacterium phage Refuge</name>
    <dbReference type="NCBI Taxonomy" id="2517967"/>
    <lineage>
        <taxon>Viruses</taxon>
        <taxon>Duplodnaviria</taxon>
        <taxon>Heunggongvirae</taxon>
        <taxon>Uroviricota</taxon>
        <taxon>Caudoviricetes</taxon>
        <taxon>Refugevirus</taxon>
        <taxon>Refugevirus refuge</taxon>
    </lineage>
</organism>
<dbReference type="InterPro" id="IPR021226">
    <property type="entry name" value="Phage_gene29"/>
</dbReference>
<dbReference type="EMBL" id="MK494113">
    <property type="protein sequence ID" value="QBP31052.1"/>
    <property type="molecule type" value="Genomic_DNA"/>
</dbReference>
<gene>
    <name evidence="1" type="primary">32</name>
    <name evidence="1" type="ORF">SEA_REFUGE_32</name>
</gene>
<evidence type="ECO:0000313" key="2">
    <source>
        <dbReference type="Proteomes" id="UP000294688"/>
    </source>
</evidence>
<protein>
    <submittedName>
        <fullName evidence="1">Minor tail protein</fullName>
    </submittedName>
</protein>
<dbReference type="RefSeq" id="YP_010061729.1">
    <property type="nucleotide sequence ID" value="NC_054786.1"/>
</dbReference>
<evidence type="ECO:0000313" key="1">
    <source>
        <dbReference type="EMBL" id="QBP31052.1"/>
    </source>
</evidence>
<proteinExistence type="predicted"/>
<sequence length="147" mass="16578">MIPTQESHDPRDPKQHVAWALRNLPMAGGVGAITHPGYLAGWSEHLWRCGFRHVDSLRALADENGNIHVSKLPQQEIKFQPAFRGQRHDMNHAARWAEMDAPDPEPVRIPDIRQLTQQENQAMIQQYRAAGMIPDNRPGPAKAGEVE</sequence>
<dbReference type="Proteomes" id="UP000294688">
    <property type="component" value="Segment"/>
</dbReference>
<accession>A0A482JHJ6</accession>